<organism evidence="4 5">
    <name type="scientific">Candidatus Zymogenus saltonus</name>
    <dbReference type="NCBI Taxonomy" id="2844893"/>
    <lineage>
        <taxon>Bacteria</taxon>
        <taxon>Deltaproteobacteria</taxon>
        <taxon>Candidatus Zymogenia</taxon>
        <taxon>Candidatus Zymogeniales</taxon>
        <taxon>Candidatus Zymogenaceae</taxon>
        <taxon>Candidatus Zymogenus</taxon>
    </lineage>
</organism>
<dbReference type="EMBL" id="JAFGIX010000027">
    <property type="protein sequence ID" value="MBN1572749.1"/>
    <property type="molecule type" value="Genomic_DNA"/>
</dbReference>
<dbReference type="Gene3D" id="1.10.4100.10">
    <property type="entry name" value="2-methylcitrate dehydratase PrpD"/>
    <property type="match status" value="1"/>
</dbReference>
<evidence type="ECO:0000259" key="2">
    <source>
        <dbReference type="Pfam" id="PF03972"/>
    </source>
</evidence>
<dbReference type="SUPFAM" id="SSF103378">
    <property type="entry name" value="2-methylcitrate dehydratase PrpD"/>
    <property type="match status" value="1"/>
</dbReference>
<accession>A0A9D8PN21</accession>
<evidence type="ECO:0000313" key="5">
    <source>
        <dbReference type="Proteomes" id="UP000809273"/>
    </source>
</evidence>
<dbReference type="InterPro" id="IPR045336">
    <property type="entry name" value="MmgE_PrpD_N"/>
</dbReference>
<evidence type="ECO:0000313" key="4">
    <source>
        <dbReference type="EMBL" id="MBN1572749.1"/>
    </source>
</evidence>
<dbReference type="InterPro" id="IPR042188">
    <property type="entry name" value="MmgE/PrpD_sf_2"/>
</dbReference>
<proteinExistence type="inferred from homology"/>
<reference evidence="4" key="1">
    <citation type="journal article" date="2021" name="Environ. Microbiol.">
        <title>Genomic characterization of three novel Desulfobacterota classes expand the metabolic and phylogenetic diversity of the phylum.</title>
        <authorList>
            <person name="Murphy C.L."/>
            <person name="Biggerstaff J."/>
            <person name="Eichhorn A."/>
            <person name="Ewing E."/>
            <person name="Shahan R."/>
            <person name="Soriano D."/>
            <person name="Stewart S."/>
            <person name="VanMol K."/>
            <person name="Walker R."/>
            <person name="Walters P."/>
            <person name="Elshahed M.S."/>
            <person name="Youssef N.H."/>
        </authorList>
    </citation>
    <scope>NUCLEOTIDE SEQUENCE</scope>
    <source>
        <strain evidence="4">Zod_Metabat.24</strain>
    </source>
</reference>
<dbReference type="GO" id="GO:0016829">
    <property type="term" value="F:lyase activity"/>
    <property type="evidence" value="ECO:0007669"/>
    <property type="project" value="InterPro"/>
</dbReference>
<protein>
    <submittedName>
        <fullName evidence="4">MmgE/PrpD family protein</fullName>
    </submittedName>
</protein>
<evidence type="ECO:0000259" key="3">
    <source>
        <dbReference type="Pfam" id="PF19305"/>
    </source>
</evidence>
<dbReference type="InterPro" id="IPR036148">
    <property type="entry name" value="MmgE/PrpD_sf"/>
</dbReference>
<dbReference type="Pfam" id="PF03972">
    <property type="entry name" value="MmgE_PrpD_N"/>
    <property type="match status" value="1"/>
</dbReference>
<sequence>MEYSKALSDFCARLTYGDIPDDVAHKAKLCILDYLANVYGSLKLDAVKGVASYIKSLNGPNEATCVGLRFKSGIHNAAFINGTAAEAIESQDGLRFGGNHPGTAVIPAAFAVAERLSEKRKVGGKEVITAIVAGYEAADRPAAAMHPRHTLSGFLPTGTTGTFGAAVAAAKLMGLDPEKMSNALGNAGYILPVSMAEQLMGGYTVKIVQGGQAASAGITAAFLSYAGITGMPSVFEGTQLGGGFCKITTDFDPAYERITDRLGEHYTIMDIYFKPYTACRHTHGAAQATLELKAEREFGPKDVEEVKVFTYGIGVIAVGKGVKENDSIVNAQFSIPYVVSVTIADNDLGPEQLTEKRLADRSLIDFTKKVKVDYDDEINKMYPEKTASRVEITLKGGEVIKKQVEIPKGDPRDPMEADDLAAKIKRFAPERNEADLDKLIEATLKLESVSDIREITRLME</sequence>
<name>A0A9D8PN21_9DELT</name>
<dbReference type="Gene3D" id="3.30.1330.120">
    <property type="entry name" value="2-methylcitrate dehydratase PrpD"/>
    <property type="match status" value="1"/>
</dbReference>
<evidence type="ECO:0000256" key="1">
    <source>
        <dbReference type="ARBA" id="ARBA00006174"/>
    </source>
</evidence>
<reference evidence="4" key="2">
    <citation type="submission" date="2021-01" db="EMBL/GenBank/DDBJ databases">
        <authorList>
            <person name="Hahn C.R."/>
            <person name="Youssef N.H."/>
            <person name="Elshahed M."/>
        </authorList>
    </citation>
    <scope>NUCLEOTIDE SEQUENCE</scope>
    <source>
        <strain evidence="4">Zod_Metabat.24</strain>
    </source>
</reference>
<gene>
    <name evidence="4" type="ORF">JW984_06065</name>
</gene>
<dbReference type="InterPro" id="IPR045337">
    <property type="entry name" value="MmgE_PrpD_C"/>
</dbReference>
<feature type="domain" description="MmgE/PrpD C-terminal" evidence="3">
    <location>
        <begin position="276"/>
        <end position="440"/>
    </location>
</feature>
<dbReference type="Proteomes" id="UP000809273">
    <property type="component" value="Unassembled WGS sequence"/>
</dbReference>
<dbReference type="Pfam" id="PF19305">
    <property type="entry name" value="MmgE_PrpD_C"/>
    <property type="match status" value="1"/>
</dbReference>
<dbReference type="InterPro" id="IPR005656">
    <property type="entry name" value="MmgE_PrpD"/>
</dbReference>
<dbReference type="AlphaFoldDB" id="A0A9D8PN21"/>
<dbReference type="InterPro" id="IPR042183">
    <property type="entry name" value="MmgE/PrpD_sf_1"/>
</dbReference>
<dbReference type="PANTHER" id="PTHR16943">
    <property type="entry name" value="2-METHYLCITRATE DEHYDRATASE-RELATED"/>
    <property type="match status" value="1"/>
</dbReference>
<feature type="domain" description="MmgE/PrpD N-terminal" evidence="2">
    <location>
        <begin position="6"/>
        <end position="247"/>
    </location>
</feature>
<dbReference type="PANTHER" id="PTHR16943:SF8">
    <property type="entry name" value="2-METHYLCITRATE DEHYDRATASE"/>
    <property type="match status" value="1"/>
</dbReference>
<comment type="caution">
    <text evidence="4">The sequence shown here is derived from an EMBL/GenBank/DDBJ whole genome shotgun (WGS) entry which is preliminary data.</text>
</comment>
<comment type="similarity">
    <text evidence="1">Belongs to the PrpD family.</text>
</comment>